<dbReference type="EMBL" id="FZRA01000008">
    <property type="protein sequence ID" value="SNU09483.1"/>
    <property type="molecule type" value="Genomic_DNA"/>
</dbReference>
<dbReference type="Proteomes" id="UP000214649">
    <property type="component" value="Unassembled WGS sequence"/>
</dbReference>
<gene>
    <name evidence="2" type="ORF">SAMN05216470_1831</name>
</gene>
<evidence type="ECO:0000256" key="1">
    <source>
        <dbReference type="SAM" id="Phobius"/>
    </source>
</evidence>
<keyword evidence="1" id="KW-1133">Transmembrane helix</keyword>
<evidence type="ECO:0000313" key="2">
    <source>
        <dbReference type="EMBL" id="SNU09483.1"/>
    </source>
</evidence>
<organism evidence="2 3">
    <name type="scientific">Streptococcus equinus</name>
    <name type="common">Streptococcus bovis</name>
    <dbReference type="NCBI Taxonomy" id="1335"/>
    <lineage>
        <taxon>Bacteria</taxon>
        <taxon>Bacillati</taxon>
        <taxon>Bacillota</taxon>
        <taxon>Bacilli</taxon>
        <taxon>Lactobacillales</taxon>
        <taxon>Streptococcaceae</taxon>
        <taxon>Streptococcus</taxon>
    </lineage>
</organism>
<name>A0A239RF40_STREI</name>
<keyword evidence="1" id="KW-0472">Membrane</keyword>
<keyword evidence="1" id="KW-0812">Transmembrane</keyword>
<dbReference type="AlphaFoldDB" id="A0A239RF40"/>
<feature type="transmembrane region" description="Helical" evidence="1">
    <location>
        <begin position="29"/>
        <end position="50"/>
    </location>
</feature>
<evidence type="ECO:0000313" key="3">
    <source>
        <dbReference type="Proteomes" id="UP000214649"/>
    </source>
</evidence>
<reference evidence="2 3" key="1">
    <citation type="submission" date="2017-07" db="EMBL/GenBank/DDBJ databases">
        <authorList>
            <person name="Sun Z.S."/>
            <person name="Albrecht U."/>
            <person name="Echele G."/>
            <person name="Lee C.C."/>
        </authorList>
    </citation>
    <scope>NUCLEOTIDE SEQUENCE [LARGE SCALE GENOMIC DNA]</scope>
    <source>
        <strain evidence="2 3">AR3</strain>
    </source>
</reference>
<protein>
    <submittedName>
        <fullName evidence="2">Uncharacterized protein</fullName>
    </submittedName>
</protein>
<sequence length="73" mass="8083">MNKIVSAIDMAILKAKMTLMEKKEASDQLIVMFIIIAVAAGIAGLLYIFATGTLLPNFQNKLTNLINNWFNHS</sequence>
<accession>A0A239RF40</accession>
<dbReference type="RefSeq" id="WP_089900100.1">
    <property type="nucleotide sequence ID" value="NZ_FZRA01000008.1"/>
</dbReference>
<proteinExistence type="predicted"/>